<name>A0ABS1VA46_9PROT</name>
<evidence type="ECO:0000313" key="1">
    <source>
        <dbReference type="EMBL" id="MBL6457208.1"/>
    </source>
</evidence>
<keyword evidence="2" id="KW-1185">Reference proteome</keyword>
<sequence length="91" mass="9931">MHVPSIAEFTASDLKTSGPVLDAAVRGVVRIRRRGQTFVLLSEARLDEIVAEASDPRPKSLADLVQGYDAEDVKNRLRGWEAEEAVGKEGL</sequence>
<proteinExistence type="predicted"/>
<comment type="caution">
    <text evidence="1">The sequence shown here is derived from an EMBL/GenBank/DDBJ whole genome shotgun (WGS) entry which is preliminary data.</text>
</comment>
<dbReference type="Proteomes" id="UP000606490">
    <property type="component" value="Unassembled WGS sequence"/>
</dbReference>
<dbReference type="RefSeq" id="WP_202826942.1">
    <property type="nucleotide sequence ID" value="NZ_JAEUXJ010000007.1"/>
</dbReference>
<organism evidence="1 2">
    <name type="scientific">Belnapia mucosa</name>
    <dbReference type="NCBI Taxonomy" id="2804532"/>
    <lineage>
        <taxon>Bacteria</taxon>
        <taxon>Pseudomonadati</taxon>
        <taxon>Pseudomonadota</taxon>
        <taxon>Alphaproteobacteria</taxon>
        <taxon>Acetobacterales</taxon>
        <taxon>Roseomonadaceae</taxon>
        <taxon>Belnapia</taxon>
    </lineage>
</organism>
<reference evidence="1 2" key="1">
    <citation type="submission" date="2021-01" db="EMBL/GenBank/DDBJ databases">
        <title>Belnapia mucosa sp. nov. and Belnapia arida sp. nov., isolated from the Tabernas Desert (Almeria, Spain).</title>
        <authorList>
            <person name="Molina-Menor E."/>
            <person name="Vidal-Verdu A."/>
            <person name="Calonge A."/>
            <person name="Satari L."/>
            <person name="Pereto Magraner J."/>
            <person name="Porcar Miralles M."/>
        </authorList>
    </citation>
    <scope>NUCLEOTIDE SEQUENCE [LARGE SCALE GENOMIC DNA]</scope>
    <source>
        <strain evidence="1 2">T6</strain>
    </source>
</reference>
<evidence type="ECO:0008006" key="3">
    <source>
        <dbReference type="Google" id="ProtNLM"/>
    </source>
</evidence>
<protein>
    <recommendedName>
        <fullName evidence="3">Antitoxin</fullName>
    </recommendedName>
</protein>
<dbReference type="EMBL" id="JAEUXJ010000007">
    <property type="protein sequence ID" value="MBL6457208.1"/>
    <property type="molecule type" value="Genomic_DNA"/>
</dbReference>
<accession>A0ABS1VA46</accession>
<gene>
    <name evidence="1" type="ORF">JMJ55_17870</name>
</gene>
<evidence type="ECO:0000313" key="2">
    <source>
        <dbReference type="Proteomes" id="UP000606490"/>
    </source>
</evidence>